<dbReference type="PANTHER" id="PTHR47313">
    <property type="entry name" value="RIBOSOMAL RNA LARGE SUBUNIT METHYLTRANSFERASE K/L"/>
    <property type="match status" value="1"/>
</dbReference>
<dbReference type="Pfam" id="PF01170">
    <property type="entry name" value="UPF0020"/>
    <property type="match status" value="1"/>
</dbReference>
<evidence type="ECO:0000259" key="3">
    <source>
        <dbReference type="SMART" id="SM00981"/>
    </source>
</evidence>
<accession>A0AA46E1G4</accession>
<evidence type="ECO:0000313" key="5">
    <source>
        <dbReference type="Proteomes" id="UP000294678"/>
    </source>
</evidence>
<keyword evidence="5" id="KW-1185">Reference proteome</keyword>
<dbReference type="InterPro" id="IPR004114">
    <property type="entry name" value="THUMP_dom"/>
</dbReference>
<dbReference type="InterPro" id="IPR029063">
    <property type="entry name" value="SAM-dependent_MTases_sf"/>
</dbReference>
<evidence type="ECO:0000313" key="4">
    <source>
        <dbReference type="EMBL" id="TDT72538.1"/>
    </source>
</evidence>
<dbReference type="GO" id="GO:0003723">
    <property type="term" value="F:RNA binding"/>
    <property type="evidence" value="ECO:0007669"/>
    <property type="project" value="InterPro"/>
</dbReference>
<sequence>MNKITLIATTTMGLEAIVKKELLNLGYTDFKVFDGQIEINCRIKDIPILNISLRCADRIYLKMGEFKATTFEELFQNTKRLSWGEILPVDANFPISWISSVKSKLFSKRDSQSIIKKAIVEKLKEKYKVSRFEEDGASYKIKVQIKKDIVKIMIDTSGDPLHKRGYRAKHNEAPIKETLAAALVYLANAMKKDIIIDPTCGTGTLLIEAAMIAKNIMPGVNRNFVSEKWNIIDENIWIDVRDKAFSNERTTNKKFIGYDIDKSIVDLAIENAENAYVDDIIIFKNKDLRNLKNRENYTNGVIISNPPYGVRLEDEDYVINLYKEMGLIYKKYYKDFEFYLITSNEDFERYFGKKSDKNRKLYNGGIKCYYYQYFNRKQKNN</sequence>
<dbReference type="EMBL" id="SOBG01000001">
    <property type="protein sequence ID" value="TDT72538.1"/>
    <property type="molecule type" value="Genomic_DNA"/>
</dbReference>
<keyword evidence="1 4" id="KW-0489">Methyltransferase</keyword>
<dbReference type="Pfam" id="PF02926">
    <property type="entry name" value="THUMP"/>
    <property type="match status" value="1"/>
</dbReference>
<dbReference type="PRINTS" id="PR00507">
    <property type="entry name" value="N12N6MTFRASE"/>
</dbReference>
<dbReference type="InterPro" id="IPR054170">
    <property type="entry name" value="RlmL_1st"/>
</dbReference>
<dbReference type="Pfam" id="PF22020">
    <property type="entry name" value="RlmL_1st"/>
    <property type="match status" value="1"/>
</dbReference>
<dbReference type="CDD" id="cd11715">
    <property type="entry name" value="THUMP_AdoMetMT"/>
    <property type="match status" value="1"/>
</dbReference>
<dbReference type="InterPro" id="IPR000241">
    <property type="entry name" value="RlmKL-like_Mtase"/>
</dbReference>
<comment type="caution">
    <text evidence="4">The sequence shown here is derived from an EMBL/GenBank/DDBJ whole genome shotgun (WGS) entry which is preliminary data.</text>
</comment>
<dbReference type="GO" id="GO:0070043">
    <property type="term" value="F:rRNA (guanine-N7-)-methyltransferase activity"/>
    <property type="evidence" value="ECO:0007669"/>
    <property type="project" value="TreeGrafter"/>
</dbReference>
<dbReference type="PANTHER" id="PTHR47313:SF1">
    <property type="entry name" value="RIBOSOMAL RNA LARGE SUBUNIT METHYLTRANSFERASE K_L"/>
    <property type="match status" value="1"/>
</dbReference>
<dbReference type="GO" id="GO:0008990">
    <property type="term" value="F:rRNA (guanine-N2-)-methyltransferase activity"/>
    <property type="evidence" value="ECO:0007669"/>
    <property type="project" value="TreeGrafter"/>
</dbReference>
<dbReference type="PROSITE" id="PS00092">
    <property type="entry name" value="N6_MTASE"/>
    <property type="match status" value="1"/>
</dbReference>
<feature type="domain" description="THUMP" evidence="3">
    <location>
        <begin position="58"/>
        <end position="156"/>
    </location>
</feature>
<gene>
    <name evidence="4" type="ORF">EV215_0348</name>
</gene>
<name>A0AA46E1G4_9FUSO</name>
<dbReference type="InterPro" id="IPR002052">
    <property type="entry name" value="DNA_methylase_N6_adenine_CS"/>
</dbReference>
<dbReference type="Proteomes" id="UP000294678">
    <property type="component" value="Unassembled WGS sequence"/>
</dbReference>
<dbReference type="Gene3D" id="3.40.50.150">
    <property type="entry name" value="Vaccinia Virus protein VP39"/>
    <property type="match status" value="1"/>
</dbReference>
<dbReference type="SUPFAM" id="SSF53335">
    <property type="entry name" value="S-adenosyl-L-methionine-dependent methyltransferases"/>
    <property type="match status" value="1"/>
</dbReference>
<proteinExistence type="predicted"/>
<evidence type="ECO:0000256" key="1">
    <source>
        <dbReference type="ARBA" id="ARBA00022603"/>
    </source>
</evidence>
<organism evidence="4 5">
    <name type="scientific">Hypnocyclicus thermotrophus</name>
    <dbReference type="NCBI Taxonomy" id="1627895"/>
    <lineage>
        <taxon>Bacteria</taxon>
        <taxon>Fusobacteriati</taxon>
        <taxon>Fusobacteriota</taxon>
        <taxon>Fusobacteriia</taxon>
        <taxon>Fusobacteriales</taxon>
        <taxon>Fusobacteriaceae</taxon>
        <taxon>Hypnocyclicus</taxon>
    </lineage>
</organism>
<keyword evidence="2" id="KW-0808">Transferase</keyword>
<dbReference type="AlphaFoldDB" id="A0AA46E1G4"/>
<protein>
    <submittedName>
        <fullName evidence="4">N6-adenine-specific DNA methylase</fullName>
    </submittedName>
</protein>
<dbReference type="Gene3D" id="3.30.2130.30">
    <property type="match status" value="1"/>
</dbReference>
<reference evidence="4 5" key="1">
    <citation type="submission" date="2019-03" db="EMBL/GenBank/DDBJ databases">
        <title>Genomic Encyclopedia of Type Strains, Phase IV (KMG-IV): sequencing the most valuable type-strain genomes for metagenomic binning, comparative biology and taxonomic classification.</title>
        <authorList>
            <person name="Goeker M."/>
        </authorList>
    </citation>
    <scope>NUCLEOTIDE SEQUENCE [LARGE SCALE GENOMIC DNA]</scope>
    <source>
        <strain evidence="4 5">DSM 100055</strain>
    </source>
</reference>
<evidence type="ECO:0000256" key="2">
    <source>
        <dbReference type="ARBA" id="ARBA00022679"/>
    </source>
</evidence>
<dbReference type="SMART" id="SM00981">
    <property type="entry name" value="THUMP"/>
    <property type="match status" value="1"/>
</dbReference>